<sequence>MSVDPDHISRKGIRLLEYGGLFVIAIATLIAGGQEVMHMIKAGRVTLADLLLLFLYLEVIAMVGVYLESGKLPVRMPIYIGIVALARYLILDAKDMDAWKIMAVSSAIVLLALAVLAIRYGHFKWPYPHGKGKELREEQID</sequence>
<evidence type="ECO:0000256" key="2">
    <source>
        <dbReference type="ARBA" id="ARBA00005632"/>
    </source>
</evidence>
<evidence type="ECO:0000313" key="9">
    <source>
        <dbReference type="EMBL" id="ALP54716.1"/>
    </source>
</evidence>
<reference evidence="9" key="1">
    <citation type="submission" date="2015-10" db="EMBL/GenBank/DDBJ databases">
        <title>Description of Candidatus Tenderia electrophaga gen. nov, sp. nov., an Uncultivated Electroautotroph from a Biocathode Enrichment.</title>
        <authorList>
            <person name="Eddie B.J."/>
            <person name="Malanoski A.P."/>
            <person name="Wang Z."/>
            <person name="Hall R.J."/>
            <person name="Oh S.D."/>
            <person name="Heiner C."/>
            <person name="Lin B."/>
            <person name="Strycharz-Glaven S.M."/>
        </authorList>
    </citation>
    <scope>NUCLEOTIDE SEQUENCE [LARGE SCALE GENOMIC DNA]</scope>
    <source>
        <strain evidence="9">NRL1</strain>
    </source>
</reference>
<comment type="similarity">
    <text evidence="2">Belongs to the PsiE family.</text>
</comment>
<dbReference type="GO" id="GO:0005886">
    <property type="term" value="C:plasma membrane"/>
    <property type="evidence" value="ECO:0007669"/>
    <property type="project" value="UniProtKB-SubCell"/>
</dbReference>
<accession>A0A0S2THR9</accession>
<feature type="transmembrane region" description="Helical" evidence="8">
    <location>
        <begin position="15"/>
        <end position="33"/>
    </location>
</feature>
<dbReference type="EMBL" id="CP013099">
    <property type="protein sequence ID" value="ALP54716.1"/>
    <property type="molecule type" value="Genomic_DNA"/>
</dbReference>
<proteinExistence type="inferred from homology"/>
<dbReference type="PIRSF" id="PIRSF029598">
    <property type="entry name" value="PsiE"/>
    <property type="match status" value="1"/>
</dbReference>
<gene>
    <name evidence="9" type="ORF">Tel_03240</name>
</gene>
<dbReference type="InterPro" id="IPR009315">
    <property type="entry name" value="P_starv_induced_PsiE"/>
</dbReference>
<dbReference type="Pfam" id="PF06146">
    <property type="entry name" value="PsiE"/>
    <property type="match status" value="1"/>
</dbReference>
<dbReference type="InterPro" id="IPR020948">
    <property type="entry name" value="P_starv_induced_PsiE-like"/>
</dbReference>
<keyword evidence="10" id="KW-1185">Reference proteome</keyword>
<keyword evidence="4" id="KW-1003">Cell membrane</keyword>
<evidence type="ECO:0000256" key="3">
    <source>
        <dbReference type="ARBA" id="ARBA00021903"/>
    </source>
</evidence>
<feature type="transmembrane region" description="Helical" evidence="8">
    <location>
        <begin position="72"/>
        <end position="90"/>
    </location>
</feature>
<evidence type="ECO:0000256" key="5">
    <source>
        <dbReference type="ARBA" id="ARBA00022692"/>
    </source>
</evidence>
<protein>
    <recommendedName>
        <fullName evidence="3">Protein PsiE</fullName>
    </recommendedName>
</protein>
<keyword evidence="6 8" id="KW-1133">Transmembrane helix</keyword>
<evidence type="ECO:0000256" key="4">
    <source>
        <dbReference type="ARBA" id="ARBA00022475"/>
    </source>
</evidence>
<name>A0A0S2THR9_9GAMM</name>
<dbReference type="PANTHER" id="PTHR37819:SF1">
    <property type="entry name" value="PROTEIN PSIE"/>
    <property type="match status" value="1"/>
</dbReference>
<dbReference type="AlphaFoldDB" id="A0A0S2THR9"/>
<keyword evidence="7 8" id="KW-0472">Membrane</keyword>
<dbReference type="GO" id="GO:0016036">
    <property type="term" value="P:cellular response to phosphate starvation"/>
    <property type="evidence" value="ECO:0007669"/>
    <property type="project" value="InterPro"/>
</dbReference>
<feature type="transmembrane region" description="Helical" evidence="8">
    <location>
        <begin position="45"/>
        <end position="66"/>
    </location>
</feature>
<dbReference type="Proteomes" id="UP000055136">
    <property type="component" value="Chromosome"/>
</dbReference>
<feature type="transmembrane region" description="Helical" evidence="8">
    <location>
        <begin position="102"/>
        <end position="121"/>
    </location>
</feature>
<evidence type="ECO:0000256" key="6">
    <source>
        <dbReference type="ARBA" id="ARBA00022989"/>
    </source>
</evidence>
<evidence type="ECO:0000256" key="8">
    <source>
        <dbReference type="SAM" id="Phobius"/>
    </source>
</evidence>
<keyword evidence="5 8" id="KW-0812">Transmembrane</keyword>
<evidence type="ECO:0000313" key="10">
    <source>
        <dbReference type="Proteomes" id="UP000055136"/>
    </source>
</evidence>
<comment type="subcellular location">
    <subcellularLocation>
        <location evidence="1">Cell inner membrane</location>
        <topology evidence="1">Multi-pass membrane protein</topology>
    </subcellularLocation>
</comment>
<dbReference type="PANTHER" id="PTHR37819">
    <property type="entry name" value="PROTEIN PSIE"/>
    <property type="match status" value="1"/>
</dbReference>
<evidence type="ECO:0000256" key="7">
    <source>
        <dbReference type="ARBA" id="ARBA00023136"/>
    </source>
</evidence>
<dbReference type="KEGG" id="tee:Tel_03240"/>
<organism evidence="9 10">
    <name type="scientific">Candidatus Tenderia electrophaga</name>
    <dbReference type="NCBI Taxonomy" id="1748243"/>
    <lineage>
        <taxon>Bacteria</taxon>
        <taxon>Pseudomonadati</taxon>
        <taxon>Pseudomonadota</taxon>
        <taxon>Gammaproteobacteria</taxon>
        <taxon>Candidatus Tenderiales</taxon>
        <taxon>Candidatus Tenderiaceae</taxon>
        <taxon>Candidatus Tenderia</taxon>
    </lineage>
</organism>
<evidence type="ECO:0000256" key="1">
    <source>
        <dbReference type="ARBA" id="ARBA00004429"/>
    </source>
</evidence>
<dbReference type="STRING" id="1748243.Tel_03240"/>